<proteinExistence type="inferred from homology"/>
<comment type="similarity">
    <text evidence="1">Belongs to the 'phage' integrase family.</text>
</comment>
<organism evidence="6 7">
    <name type="scientific">Paraburkholderia sprentiae WSM5005</name>
    <dbReference type="NCBI Taxonomy" id="754502"/>
    <lineage>
        <taxon>Bacteria</taxon>
        <taxon>Pseudomonadati</taxon>
        <taxon>Pseudomonadota</taxon>
        <taxon>Betaproteobacteria</taxon>
        <taxon>Burkholderiales</taxon>
        <taxon>Burkholderiaceae</taxon>
        <taxon>Paraburkholderia</taxon>
    </lineage>
</organism>
<dbReference type="Pfam" id="PF00589">
    <property type="entry name" value="Phage_integrase"/>
    <property type="match status" value="1"/>
</dbReference>
<dbReference type="InterPro" id="IPR011010">
    <property type="entry name" value="DNA_brk_join_enz"/>
</dbReference>
<feature type="domain" description="Tyr recombinase" evidence="5">
    <location>
        <begin position="215"/>
        <end position="408"/>
    </location>
</feature>
<dbReference type="InterPro" id="IPR025166">
    <property type="entry name" value="Integrase_DNA_bind_dom"/>
</dbReference>
<dbReference type="GO" id="GO:0006310">
    <property type="term" value="P:DNA recombination"/>
    <property type="evidence" value="ECO:0007669"/>
    <property type="project" value="UniProtKB-KW"/>
</dbReference>
<dbReference type="CDD" id="cd00801">
    <property type="entry name" value="INT_P4_C"/>
    <property type="match status" value="1"/>
</dbReference>
<dbReference type="InterPro" id="IPR013762">
    <property type="entry name" value="Integrase-like_cat_sf"/>
</dbReference>
<evidence type="ECO:0000256" key="4">
    <source>
        <dbReference type="ARBA" id="ARBA00023172"/>
    </source>
</evidence>
<keyword evidence="2" id="KW-0229">DNA integration</keyword>
<sequence>MRFDARNASKLEPGQHLTFDGFPGLRLQASESRRSWIYRYRSPVDDRMRQVKLGEWPAMGFPAAIAEWELKRSARDNGADPATERREKRQSVAISRAVNAYTVKQVCADYVEGYLEPTRKEKGVVEVRRMFNSMLVPIAGLSAASITRAQAFEFLDSYRATPSLAARLRMELGGAWDYAMDAGRLPDGTPNWWRMILRGKLRSKGRTVAGVAMGTKKRVLSESETGTLLRWLPNISLTVADAIALYLWTGARGGEIISMEKHEITDEDDGLWWTVPKEKTKNSWRSKAGDLRVPLVGRAEAIVMRRLEQAVNGYLFPTSDGHMMSQTVIQHGIYYHQPYCKQAPDHNRPRLPVTHWSAHDLRRTARTFLAALGCPHDVAEAVLGHIQPGVAGIYNRHHYDRERREWLMRLSQFLEELALQYPKK</sequence>
<dbReference type="EMBL" id="CP017562">
    <property type="protein sequence ID" value="APA87185.1"/>
    <property type="molecule type" value="Genomic_DNA"/>
</dbReference>
<dbReference type="PANTHER" id="PTHR30629:SF2">
    <property type="entry name" value="PROPHAGE INTEGRASE INTS-RELATED"/>
    <property type="match status" value="1"/>
</dbReference>
<protein>
    <submittedName>
        <fullName evidence="6">Site-specific integrase</fullName>
    </submittedName>
</protein>
<dbReference type="InterPro" id="IPR002104">
    <property type="entry name" value="Integrase_catalytic"/>
</dbReference>
<evidence type="ECO:0000256" key="2">
    <source>
        <dbReference type="ARBA" id="ARBA00022908"/>
    </source>
</evidence>
<keyword evidence="4" id="KW-0233">DNA recombination</keyword>
<dbReference type="STRING" id="754502.BJG93_16705"/>
<accession>A0A1I9YLK2</accession>
<dbReference type="Gene3D" id="3.30.160.390">
    <property type="entry name" value="Integrase, DNA-binding domain"/>
    <property type="match status" value="1"/>
</dbReference>
<keyword evidence="3" id="KW-0238">DNA-binding</keyword>
<dbReference type="PANTHER" id="PTHR30629">
    <property type="entry name" value="PROPHAGE INTEGRASE"/>
    <property type="match status" value="1"/>
</dbReference>
<dbReference type="InterPro" id="IPR050808">
    <property type="entry name" value="Phage_Integrase"/>
</dbReference>
<dbReference type="GO" id="GO:0015074">
    <property type="term" value="P:DNA integration"/>
    <property type="evidence" value="ECO:0007669"/>
    <property type="project" value="UniProtKB-KW"/>
</dbReference>
<dbReference type="Gene3D" id="1.10.443.10">
    <property type="entry name" value="Intergrase catalytic core"/>
    <property type="match status" value="1"/>
</dbReference>
<keyword evidence="7" id="KW-1185">Reference proteome</keyword>
<dbReference type="Proteomes" id="UP000179860">
    <property type="component" value="Chromosome 2"/>
</dbReference>
<dbReference type="AlphaFoldDB" id="A0A1I9YLK2"/>
<dbReference type="GO" id="GO:0003677">
    <property type="term" value="F:DNA binding"/>
    <property type="evidence" value="ECO:0007669"/>
    <property type="project" value="UniProtKB-KW"/>
</dbReference>
<dbReference type="Gene3D" id="1.10.150.130">
    <property type="match status" value="1"/>
</dbReference>
<dbReference type="InterPro" id="IPR038488">
    <property type="entry name" value="Integrase_DNA-bd_sf"/>
</dbReference>
<reference evidence="6" key="1">
    <citation type="submission" date="2016-09" db="EMBL/GenBank/DDBJ databases">
        <title>The Complete Genome of Burkholderia sprentiae wsm5005.</title>
        <authorList>
            <person name="De Meyer S."/>
            <person name="Wang P."/>
            <person name="Terpolilli J."/>
        </authorList>
    </citation>
    <scope>NUCLEOTIDE SEQUENCE [LARGE SCALE GENOMIC DNA]</scope>
    <source>
        <strain evidence="6">WSM5005</strain>
    </source>
</reference>
<dbReference type="InterPro" id="IPR010998">
    <property type="entry name" value="Integrase_recombinase_N"/>
</dbReference>
<dbReference type="PROSITE" id="PS51898">
    <property type="entry name" value="TYR_RECOMBINASE"/>
    <property type="match status" value="1"/>
</dbReference>
<dbReference type="SUPFAM" id="SSF56349">
    <property type="entry name" value="DNA breaking-rejoining enzymes"/>
    <property type="match status" value="1"/>
</dbReference>
<evidence type="ECO:0000313" key="6">
    <source>
        <dbReference type="EMBL" id="APA87185.1"/>
    </source>
</evidence>
<dbReference type="RefSeq" id="WP_027193806.1">
    <property type="nucleotide sequence ID" value="NZ_CP017562.2"/>
</dbReference>
<evidence type="ECO:0000256" key="3">
    <source>
        <dbReference type="ARBA" id="ARBA00023125"/>
    </source>
</evidence>
<evidence type="ECO:0000313" key="7">
    <source>
        <dbReference type="Proteomes" id="UP000179860"/>
    </source>
</evidence>
<dbReference type="KEGG" id="pspw:BJG93_16705"/>
<gene>
    <name evidence="6" type="ORF">BJG93_16705</name>
</gene>
<name>A0A1I9YLK2_9BURK</name>
<dbReference type="Pfam" id="PF13356">
    <property type="entry name" value="Arm-DNA-bind_3"/>
    <property type="match status" value="1"/>
</dbReference>
<dbReference type="OrthoDB" id="9775880at2"/>
<evidence type="ECO:0000256" key="1">
    <source>
        <dbReference type="ARBA" id="ARBA00008857"/>
    </source>
</evidence>
<reference evidence="6" key="2">
    <citation type="submission" date="2021-06" db="EMBL/GenBank/DDBJ databases">
        <authorList>
            <person name="Rogers T.H."/>
            <person name="Ramsay J.P."/>
            <person name="Wang P."/>
            <person name="Terpolilli J."/>
        </authorList>
    </citation>
    <scope>NUCLEOTIDE SEQUENCE [LARGE SCALE GENOMIC DNA]</scope>
    <source>
        <strain evidence="6">WSM5005</strain>
    </source>
</reference>
<evidence type="ECO:0000259" key="5">
    <source>
        <dbReference type="PROSITE" id="PS51898"/>
    </source>
</evidence>